<dbReference type="GO" id="GO:0005737">
    <property type="term" value="C:cytoplasm"/>
    <property type="evidence" value="ECO:0007669"/>
    <property type="project" value="InterPro"/>
</dbReference>
<evidence type="ECO:0000259" key="7">
    <source>
        <dbReference type="Pfam" id="PF21337"/>
    </source>
</evidence>
<dbReference type="Proteomes" id="UP000293719">
    <property type="component" value="Chromosome"/>
</dbReference>
<dbReference type="GO" id="GO:0030145">
    <property type="term" value="F:manganese ion binding"/>
    <property type="evidence" value="ECO:0007669"/>
    <property type="project" value="InterPro"/>
</dbReference>
<dbReference type="InterPro" id="IPR043472">
    <property type="entry name" value="Macro_dom-like"/>
</dbReference>
<accession>A0A4P6UY60</accession>
<evidence type="ECO:0000256" key="2">
    <source>
        <dbReference type="ARBA" id="ARBA00022438"/>
    </source>
</evidence>
<dbReference type="RefSeq" id="WP_131615430.1">
    <property type="nucleotide sequence ID" value="NZ_CP036532.1"/>
</dbReference>
<dbReference type="AlphaFoldDB" id="A0A4P6UY60"/>
<dbReference type="GeneID" id="90766316"/>
<dbReference type="SUPFAM" id="SSF52949">
    <property type="entry name" value="Macro domain-like"/>
    <property type="match status" value="1"/>
</dbReference>
<dbReference type="EMBL" id="CP036532">
    <property type="protein sequence ID" value="QBK29715.1"/>
    <property type="molecule type" value="Genomic_DNA"/>
</dbReference>
<name>A0A4P6UY60_9HYPH</name>
<dbReference type="GO" id="GO:0006508">
    <property type="term" value="P:proteolysis"/>
    <property type="evidence" value="ECO:0007669"/>
    <property type="project" value="UniProtKB-KW"/>
</dbReference>
<keyword evidence="2 8" id="KW-0031">Aminopeptidase</keyword>
<dbReference type="InterPro" id="IPR000819">
    <property type="entry name" value="Peptidase_M17_C"/>
</dbReference>
<evidence type="ECO:0000256" key="4">
    <source>
        <dbReference type="ARBA" id="ARBA00022801"/>
    </source>
</evidence>
<dbReference type="GO" id="GO:0070006">
    <property type="term" value="F:metalloaminopeptidase activity"/>
    <property type="evidence" value="ECO:0007669"/>
    <property type="project" value="InterPro"/>
</dbReference>
<gene>
    <name evidence="8" type="ORF">E0E05_03320</name>
</gene>
<dbReference type="InterPro" id="IPR011356">
    <property type="entry name" value="Leucine_aapep/pepB"/>
</dbReference>
<dbReference type="CDD" id="cd00433">
    <property type="entry name" value="Peptidase_M17"/>
    <property type="match status" value="1"/>
</dbReference>
<dbReference type="Pfam" id="PF21337">
    <property type="entry name" value="Peptidase_M17_N_1"/>
    <property type="match status" value="1"/>
</dbReference>
<dbReference type="Gene3D" id="3.40.220.10">
    <property type="entry name" value="Leucine Aminopeptidase, subunit E, domain 1"/>
    <property type="match status" value="1"/>
</dbReference>
<evidence type="ECO:0000313" key="9">
    <source>
        <dbReference type="Proteomes" id="UP000293719"/>
    </source>
</evidence>
<comment type="similarity">
    <text evidence="1">Belongs to the peptidase M17 family.</text>
</comment>
<evidence type="ECO:0000256" key="3">
    <source>
        <dbReference type="ARBA" id="ARBA00022670"/>
    </source>
</evidence>
<keyword evidence="9" id="KW-1185">Reference proteome</keyword>
<proteinExistence type="inferred from homology"/>
<evidence type="ECO:0000259" key="6">
    <source>
        <dbReference type="Pfam" id="PF00883"/>
    </source>
</evidence>
<dbReference type="OrthoDB" id="9809354at2"/>
<dbReference type="PANTHER" id="PTHR11963:SF20">
    <property type="entry name" value="PEPTIDASE B"/>
    <property type="match status" value="1"/>
</dbReference>
<organism evidence="8 9">
    <name type="scientific">Roseitalea porphyridii</name>
    <dbReference type="NCBI Taxonomy" id="1852022"/>
    <lineage>
        <taxon>Bacteria</taxon>
        <taxon>Pseudomonadati</taxon>
        <taxon>Pseudomonadota</taxon>
        <taxon>Alphaproteobacteria</taxon>
        <taxon>Hyphomicrobiales</taxon>
        <taxon>Ahrensiaceae</taxon>
        <taxon>Roseitalea</taxon>
    </lineage>
</organism>
<dbReference type="PRINTS" id="PR00481">
    <property type="entry name" value="LAMNOPPTDASE"/>
</dbReference>
<feature type="domain" description="M17 aminopeptidase N-terminal" evidence="7">
    <location>
        <begin position="36"/>
        <end position="131"/>
    </location>
</feature>
<keyword evidence="3" id="KW-0645">Protease</keyword>
<dbReference type="Gene3D" id="3.40.630.10">
    <property type="entry name" value="Zn peptidases"/>
    <property type="match status" value="1"/>
</dbReference>
<keyword evidence="4" id="KW-0378">Hydrolase</keyword>
<dbReference type="PANTHER" id="PTHR11963">
    <property type="entry name" value="LEUCINE AMINOPEPTIDASE-RELATED"/>
    <property type="match status" value="1"/>
</dbReference>
<keyword evidence="5" id="KW-0464">Manganese</keyword>
<dbReference type="SUPFAM" id="SSF53187">
    <property type="entry name" value="Zn-dependent exopeptidases"/>
    <property type="match status" value="1"/>
</dbReference>
<reference evidence="8 9" key="1">
    <citation type="journal article" date="2017" name="Int. J. Syst. Evol. Microbiol.">
        <title>Roseitalea porphyridii gen. nov., sp. nov., isolated from a red alga, and reclassification of Hoeflea suaedae Chung et al. 2013 as Pseudohoeflea suaedae gen. nov., comb. nov.</title>
        <authorList>
            <person name="Hyeon J.W."/>
            <person name="Jeong S.E."/>
            <person name="Baek K."/>
            <person name="Jeon C.O."/>
        </authorList>
    </citation>
    <scope>NUCLEOTIDE SEQUENCE [LARGE SCALE GENOMIC DNA]</scope>
    <source>
        <strain evidence="8 9">MA7-20</strain>
    </source>
</reference>
<evidence type="ECO:0000256" key="5">
    <source>
        <dbReference type="ARBA" id="ARBA00023211"/>
    </source>
</evidence>
<protein>
    <submittedName>
        <fullName evidence="8">Leucyl aminopeptidase family protein</fullName>
    </submittedName>
</protein>
<feature type="domain" description="Cytosol aminopeptidase" evidence="6">
    <location>
        <begin position="151"/>
        <end position="452"/>
    </location>
</feature>
<evidence type="ECO:0000313" key="8">
    <source>
        <dbReference type="EMBL" id="QBK29715.1"/>
    </source>
</evidence>
<sequence length="464" mass="48632">MAETIQVLAPEEARGKARPVWIVGPEGDAADGAGVPAEVTRWLEAIGFEREPGAVALVPGADASGPASAAIALGTPGDPLAAGALAGRLPEGDWFVANPEATDIELATLGFCMGAYRFDRYRARPEKPVRLVPDASLDRERLAAMAGAVALTRDLVNTPANDMGPDAIETALRTLAGQHKAAVRAIAGDALIAKKLPMIHAVGRAAAIPPRLLDMSWGRKDAPKVTLVGKGVSFDSGGLGIKPSGSMRNMKKDMGGAANVIGLASLIMELGLDIRLRVLIPAVENAIAGNAFRPGDVYPTRKGITVEIGHTDAEGRLVLADALTLADEDDPDLIVDMATLTGAARVALGPDVVPFFTEDNKLATALAAASEAVRDPVWRMPLWQPYARNLASTVADCANVTTDGFAGSVTAALFLQKFVSADRRWAHFDLFAWNPKPKPHAPVGGEAQAIRAIYAVLEERYGGS</sequence>
<dbReference type="InterPro" id="IPR048816">
    <property type="entry name" value="Peptidase_M17_N_1"/>
</dbReference>
<dbReference type="Pfam" id="PF00883">
    <property type="entry name" value="Peptidase_M17"/>
    <property type="match status" value="1"/>
</dbReference>
<dbReference type="KEGG" id="rpod:E0E05_03320"/>
<evidence type="ECO:0000256" key="1">
    <source>
        <dbReference type="ARBA" id="ARBA00009528"/>
    </source>
</evidence>